<feature type="compositionally biased region" description="Basic residues" evidence="1">
    <location>
        <begin position="147"/>
        <end position="159"/>
    </location>
</feature>
<accession>A0ABS4WHM5</accession>
<feature type="region of interest" description="Disordered" evidence="1">
    <location>
        <begin position="146"/>
        <end position="176"/>
    </location>
</feature>
<reference evidence="2 3" key="1">
    <citation type="submission" date="2021-03" db="EMBL/GenBank/DDBJ databases">
        <title>Sequencing the genomes of 1000 actinobacteria strains.</title>
        <authorList>
            <person name="Klenk H.-P."/>
        </authorList>
    </citation>
    <scope>NUCLEOTIDE SEQUENCE [LARGE SCALE GENOMIC DNA]</scope>
    <source>
        <strain evidence="2 3">DSM 15454</strain>
    </source>
</reference>
<organism evidence="2 3">
    <name type="scientific">Paeniglutamicibacter psychrophenolicus</name>
    <dbReference type="NCBI Taxonomy" id="257454"/>
    <lineage>
        <taxon>Bacteria</taxon>
        <taxon>Bacillati</taxon>
        <taxon>Actinomycetota</taxon>
        <taxon>Actinomycetes</taxon>
        <taxon>Micrococcales</taxon>
        <taxon>Micrococcaceae</taxon>
        <taxon>Paeniglutamicibacter</taxon>
    </lineage>
</organism>
<keyword evidence="3" id="KW-1185">Reference proteome</keyword>
<name>A0ABS4WHM5_9MICC</name>
<evidence type="ECO:0000313" key="2">
    <source>
        <dbReference type="EMBL" id="MBP2375633.1"/>
    </source>
</evidence>
<comment type="caution">
    <text evidence="2">The sequence shown here is derived from an EMBL/GenBank/DDBJ whole genome shotgun (WGS) entry which is preliminary data.</text>
</comment>
<evidence type="ECO:0000256" key="1">
    <source>
        <dbReference type="SAM" id="MobiDB-lite"/>
    </source>
</evidence>
<protein>
    <submittedName>
        <fullName evidence="2">Uncharacterized protein</fullName>
    </submittedName>
</protein>
<evidence type="ECO:0000313" key="3">
    <source>
        <dbReference type="Proteomes" id="UP000766570"/>
    </source>
</evidence>
<dbReference type="EMBL" id="JAGIOE010000001">
    <property type="protein sequence ID" value="MBP2375633.1"/>
    <property type="molecule type" value="Genomic_DNA"/>
</dbReference>
<feature type="compositionally biased region" description="Basic and acidic residues" evidence="1">
    <location>
        <begin position="160"/>
        <end position="171"/>
    </location>
</feature>
<sequence>MDRHAAPGVGPGLGAAPAAPCGAFRRFICERSALGRFSHECEPNWQRISGHLSEAVTGPRTAARICPSAVLAGNKSVRSSTRLVRAAPMAAGTPGGPWKPGVGGFFAISPPLGRARPGWPDSPPFRQSRACCGRQPSWPVTTMARWRQQRSRLPWRRRPKPEAPSRPGARERPRKQKMSAIAELVLKIQVRLILMIIFGATQAALVDSLEHARAANAKRQFQ</sequence>
<dbReference type="Proteomes" id="UP000766570">
    <property type="component" value="Unassembled WGS sequence"/>
</dbReference>
<gene>
    <name evidence="2" type="ORF">JOF46_003545</name>
</gene>
<proteinExistence type="predicted"/>